<dbReference type="InterPro" id="IPR020624">
    <property type="entry name" value="Schiff_base-form_aldolases_CS"/>
</dbReference>
<evidence type="ECO:0000256" key="5">
    <source>
        <dbReference type="ARBA" id="ARBA00023277"/>
    </source>
</evidence>
<dbReference type="InterPro" id="IPR002220">
    <property type="entry name" value="DapA-like"/>
</dbReference>
<keyword evidence="3 6" id="KW-0456">Lyase</keyword>
<keyword evidence="10" id="KW-1185">Reference proteome</keyword>
<evidence type="ECO:0000256" key="6">
    <source>
        <dbReference type="PIRNR" id="PIRNR001365"/>
    </source>
</evidence>
<evidence type="ECO:0000313" key="9">
    <source>
        <dbReference type="EMBL" id="QGY44273.1"/>
    </source>
</evidence>
<sequence length="308" mass="33794">MKLKKINGLIAAPFTPMNEDGSINLTVIEKYAEKLKKDGLKGVFICGTTGEGMLLTNSERKTITKKWLEQQTDDFKIIVHVGTTSAKQSGELAIHAQKSGAYAIGSMGPVFLKPTQTEELVDFCAEVAGAAPDLPFYYYHIPSVSGVTLSMVEFLQKAAPVIPNLAGIKFTHNNFMEMQQCLQLDDGKWDILSGFDEMLLAGLAFGAKGTVGSTYNFMAPLYNQIINAFKNKNLAEARAMQNKTVQIINILLKYNGAVVAGKALMKSVGIDCGKCRVPLRNMTEIEYNNFINEIKSVGFYNLINPTNL</sequence>
<dbReference type="PIRSF" id="PIRSF001365">
    <property type="entry name" value="DHDPS"/>
    <property type="match status" value="1"/>
</dbReference>
<evidence type="ECO:0000256" key="4">
    <source>
        <dbReference type="ARBA" id="ARBA00023270"/>
    </source>
</evidence>
<dbReference type="PROSITE" id="PS00665">
    <property type="entry name" value="DHDPS_1"/>
    <property type="match status" value="1"/>
</dbReference>
<evidence type="ECO:0000256" key="2">
    <source>
        <dbReference type="ARBA" id="ARBA00022490"/>
    </source>
</evidence>
<evidence type="ECO:0000256" key="3">
    <source>
        <dbReference type="ARBA" id="ARBA00023239"/>
    </source>
</evidence>
<dbReference type="PANTHER" id="PTHR12128">
    <property type="entry name" value="DIHYDRODIPICOLINATE SYNTHASE"/>
    <property type="match status" value="1"/>
</dbReference>
<keyword evidence="4" id="KW-0704">Schiff base</keyword>
<dbReference type="Pfam" id="PF00701">
    <property type="entry name" value="DHDPS"/>
    <property type="match status" value="1"/>
</dbReference>
<dbReference type="SMART" id="SM01130">
    <property type="entry name" value="DHDPS"/>
    <property type="match status" value="1"/>
</dbReference>
<evidence type="ECO:0000256" key="8">
    <source>
        <dbReference type="PIRSR" id="PIRSR001365-2"/>
    </source>
</evidence>
<keyword evidence="5" id="KW-0119">Carbohydrate metabolism</keyword>
<dbReference type="RefSeq" id="WP_158866202.1">
    <property type="nucleotide sequence ID" value="NZ_CP046401.1"/>
</dbReference>
<dbReference type="PRINTS" id="PR00146">
    <property type="entry name" value="DHPICSNTHASE"/>
</dbReference>
<dbReference type="EMBL" id="CP046401">
    <property type="protein sequence ID" value="QGY44273.1"/>
    <property type="molecule type" value="Genomic_DNA"/>
</dbReference>
<dbReference type="Proteomes" id="UP000428260">
    <property type="component" value="Chromosome"/>
</dbReference>
<proteinExistence type="inferred from homology"/>
<evidence type="ECO:0000256" key="7">
    <source>
        <dbReference type="PIRSR" id="PIRSR001365-1"/>
    </source>
</evidence>
<feature type="binding site" evidence="8">
    <location>
        <position position="211"/>
    </location>
    <ligand>
        <name>pyruvate</name>
        <dbReference type="ChEBI" id="CHEBI:15361"/>
    </ligand>
</feature>
<dbReference type="InterPro" id="IPR013785">
    <property type="entry name" value="Aldolase_TIM"/>
</dbReference>
<comment type="subcellular location">
    <subcellularLocation>
        <location evidence="1">Cytoplasm</location>
    </subcellularLocation>
</comment>
<dbReference type="GO" id="GO:0005737">
    <property type="term" value="C:cytoplasm"/>
    <property type="evidence" value="ECO:0007669"/>
    <property type="project" value="UniProtKB-SubCell"/>
</dbReference>
<keyword evidence="2" id="KW-0963">Cytoplasm</keyword>
<dbReference type="GO" id="GO:0016829">
    <property type="term" value="F:lyase activity"/>
    <property type="evidence" value="ECO:0007669"/>
    <property type="project" value="UniProtKB-KW"/>
</dbReference>
<evidence type="ECO:0008006" key="11">
    <source>
        <dbReference type="Google" id="ProtNLM"/>
    </source>
</evidence>
<evidence type="ECO:0000256" key="1">
    <source>
        <dbReference type="ARBA" id="ARBA00004496"/>
    </source>
</evidence>
<dbReference type="SUPFAM" id="SSF51569">
    <property type="entry name" value="Aldolase"/>
    <property type="match status" value="1"/>
</dbReference>
<feature type="active site" description="Schiff-base intermediate with substrate" evidence="7">
    <location>
        <position position="169"/>
    </location>
</feature>
<name>A0A6I6JYR5_9BACT</name>
<reference evidence="9 10" key="1">
    <citation type="submission" date="2019-11" db="EMBL/GenBank/DDBJ databases">
        <authorList>
            <person name="Zheng R.K."/>
            <person name="Sun C.M."/>
        </authorList>
    </citation>
    <scope>NUCLEOTIDE SEQUENCE [LARGE SCALE GENOMIC DNA]</scope>
    <source>
        <strain evidence="9 10">WC007</strain>
    </source>
</reference>
<dbReference type="Gene3D" id="3.20.20.70">
    <property type="entry name" value="Aldolase class I"/>
    <property type="match status" value="1"/>
</dbReference>
<organism evidence="9 10">
    <name type="scientific">Maribellus comscasis</name>
    <dbReference type="NCBI Taxonomy" id="2681766"/>
    <lineage>
        <taxon>Bacteria</taxon>
        <taxon>Pseudomonadati</taxon>
        <taxon>Bacteroidota</taxon>
        <taxon>Bacteroidia</taxon>
        <taxon>Marinilabiliales</taxon>
        <taxon>Prolixibacteraceae</taxon>
        <taxon>Maribellus</taxon>
    </lineage>
</organism>
<gene>
    <name evidence="9" type="ORF">GM418_11585</name>
</gene>
<dbReference type="KEGG" id="mcos:GM418_11585"/>
<comment type="similarity">
    <text evidence="6">Belongs to the DapA family.</text>
</comment>
<accession>A0A6I6JYR5</accession>
<feature type="binding site" evidence="8">
    <location>
        <position position="49"/>
    </location>
    <ligand>
        <name>pyruvate</name>
        <dbReference type="ChEBI" id="CHEBI:15361"/>
    </ligand>
</feature>
<dbReference type="AlphaFoldDB" id="A0A6I6JYR5"/>
<dbReference type="PANTHER" id="PTHR12128:SF21">
    <property type="entry name" value="N-ACETYLNEURAMINATE LYASE"/>
    <property type="match status" value="1"/>
</dbReference>
<evidence type="ECO:0000313" key="10">
    <source>
        <dbReference type="Proteomes" id="UP000428260"/>
    </source>
</evidence>
<protein>
    <recommendedName>
        <fullName evidence="11">N-acetylneuraminate lyase</fullName>
    </recommendedName>
</protein>
<feature type="active site" description="Proton donor/acceptor" evidence="7">
    <location>
        <position position="139"/>
    </location>
</feature>